<organism evidence="3 4">
    <name type="scientific">Mucilaginibacter agri</name>
    <dbReference type="NCBI Taxonomy" id="2695265"/>
    <lineage>
        <taxon>Bacteria</taxon>
        <taxon>Pseudomonadati</taxon>
        <taxon>Bacteroidota</taxon>
        <taxon>Sphingobacteriia</taxon>
        <taxon>Sphingobacteriales</taxon>
        <taxon>Sphingobacteriaceae</taxon>
        <taxon>Mucilaginibacter</taxon>
    </lineage>
</organism>
<keyword evidence="4" id="KW-1185">Reference proteome</keyword>
<comment type="caution">
    <text evidence="3">The sequence shown here is derived from an EMBL/GenBank/DDBJ whole genome shotgun (WGS) entry which is preliminary data.</text>
</comment>
<dbReference type="InterPro" id="IPR029046">
    <property type="entry name" value="LolA/LolB/LppX"/>
</dbReference>
<accession>A0A965ZJP1</accession>
<keyword evidence="3" id="KW-0449">Lipoprotein</keyword>
<keyword evidence="1 2" id="KW-0732">Signal</keyword>
<dbReference type="InterPro" id="IPR004564">
    <property type="entry name" value="OM_lipoprot_carrier_LolA-like"/>
</dbReference>
<protein>
    <submittedName>
        <fullName evidence="3">Outer membrane lipoprotein carrier protein LolA</fullName>
    </submittedName>
</protein>
<evidence type="ECO:0000313" key="3">
    <source>
        <dbReference type="EMBL" id="NCD71292.1"/>
    </source>
</evidence>
<dbReference type="EMBL" id="WWEO01000044">
    <property type="protein sequence ID" value="NCD71292.1"/>
    <property type="molecule type" value="Genomic_DNA"/>
</dbReference>
<dbReference type="PANTHER" id="PTHR35869">
    <property type="entry name" value="OUTER-MEMBRANE LIPOPROTEIN CARRIER PROTEIN"/>
    <property type="match status" value="1"/>
</dbReference>
<dbReference type="Pfam" id="PF03548">
    <property type="entry name" value="LolA"/>
    <property type="match status" value="1"/>
</dbReference>
<dbReference type="AlphaFoldDB" id="A0A965ZJP1"/>
<dbReference type="Gene3D" id="2.50.20.10">
    <property type="entry name" value="Lipoprotein localisation LolA/LolB/LppX"/>
    <property type="match status" value="1"/>
</dbReference>
<evidence type="ECO:0000256" key="2">
    <source>
        <dbReference type="SAM" id="SignalP"/>
    </source>
</evidence>
<evidence type="ECO:0000256" key="1">
    <source>
        <dbReference type="ARBA" id="ARBA00022729"/>
    </source>
</evidence>
<sequence>MKKYALLFVLALITISKTFAQKDAQAKAILDQVTQKYKTYDGIKTDFVFTLDNPQANIKETQTGTLIAKSKSNKFKVTIYGKPVGGKPAVAQEIISDGKSQWTYLKKDNEVQVNDADKNGEGLNPAQIFTMYEKGYKYVYVGEQKLNAKACQVIDLSPVDAKKSIFKVRLFVDKAQKQIYSAMLFDKNGNKYNYTLKTFASNAAIPDNTFSFDPKAHPGVEVVDLR</sequence>
<reference evidence="3" key="1">
    <citation type="submission" date="2020-01" db="EMBL/GenBank/DDBJ databases">
        <authorList>
            <person name="Seo Y.L."/>
        </authorList>
    </citation>
    <scope>NUCLEOTIDE SEQUENCE</scope>
    <source>
        <strain evidence="3">R11</strain>
    </source>
</reference>
<gene>
    <name evidence="3" type="ORF">GSY63_18140</name>
</gene>
<dbReference type="RefSeq" id="WP_166587258.1">
    <property type="nucleotide sequence ID" value="NZ_WWEO01000044.1"/>
</dbReference>
<dbReference type="Proteomes" id="UP000638732">
    <property type="component" value="Unassembled WGS sequence"/>
</dbReference>
<name>A0A965ZJP1_9SPHI</name>
<proteinExistence type="predicted"/>
<dbReference type="SUPFAM" id="SSF89392">
    <property type="entry name" value="Prokaryotic lipoproteins and lipoprotein localization factors"/>
    <property type="match status" value="1"/>
</dbReference>
<reference evidence="3" key="2">
    <citation type="submission" date="2020-10" db="EMBL/GenBank/DDBJ databases">
        <title>Mucilaginibacter sp. nov., isolated from soil.</title>
        <authorList>
            <person name="Jeon C.O."/>
        </authorList>
    </citation>
    <scope>NUCLEOTIDE SEQUENCE</scope>
    <source>
        <strain evidence="3">R11</strain>
    </source>
</reference>
<evidence type="ECO:0000313" key="4">
    <source>
        <dbReference type="Proteomes" id="UP000638732"/>
    </source>
</evidence>
<dbReference type="CDD" id="cd16325">
    <property type="entry name" value="LolA"/>
    <property type="match status" value="1"/>
</dbReference>
<dbReference type="PANTHER" id="PTHR35869:SF1">
    <property type="entry name" value="OUTER-MEMBRANE LIPOPROTEIN CARRIER PROTEIN"/>
    <property type="match status" value="1"/>
</dbReference>
<feature type="signal peptide" evidence="2">
    <location>
        <begin position="1"/>
        <end position="20"/>
    </location>
</feature>
<feature type="chain" id="PRO_5036891958" evidence="2">
    <location>
        <begin position="21"/>
        <end position="226"/>
    </location>
</feature>